<organism evidence="1 2">
    <name type="scientific">Dryococelus australis</name>
    <dbReference type="NCBI Taxonomy" id="614101"/>
    <lineage>
        <taxon>Eukaryota</taxon>
        <taxon>Metazoa</taxon>
        <taxon>Ecdysozoa</taxon>
        <taxon>Arthropoda</taxon>
        <taxon>Hexapoda</taxon>
        <taxon>Insecta</taxon>
        <taxon>Pterygota</taxon>
        <taxon>Neoptera</taxon>
        <taxon>Polyneoptera</taxon>
        <taxon>Phasmatodea</taxon>
        <taxon>Verophasmatodea</taxon>
        <taxon>Anareolatae</taxon>
        <taxon>Phasmatidae</taxon>
        <taxon>Eurycanthinae</taxon>
        <taxon>Dryococelus</taxon>
    </lineage>
</organism>
<keyword evidence="2" id="KW-1185">Reference proteome</keyword>
<protein>
    <submittedName>
        <fullName evidence="1">Uncharacterized protein</fullName>
    </submittedName>
</protein>
<accession>A0ABQ9H7P4</accession>
<proteinExistence type="predicted"/>
<dbReference type="EMBL" id="JARBHB010000006">
    <property type="protein sequence ID" value="KAJ8880148.1"/>
    <property type="molecule type" value="Genomic_DNA"/>
</dbReference>
<evidence type="ECO:0000313" key="2">
    <source>
        <dbReference type="Proteomes" id="UP001159363"/>
    </source>
</evidence>
<dbReference type="InterPro" id="IPR008042">
    <property type="entry name" value="Retrotrans_Pao"/>
</dbReference>
<comment type="caution">
    <text evidence="1">The sequence shown here is derived from an EMBL/GenBank/DDBJ whole genome shotgun (WGS) entry which is preliminary data.</text>
</comment>
<evidence type="ECO:0000313" key="1">
    <source>
        <dbReference type="EMBL" id="KAJ8880148.1"/>
    </source>
</evidence>
<reference evidence="1 2" key="1">
    <citation type="submission" date="2023-02" db="EMBL/GenBank/DDBJ databases">
        <title>LHISI_Scaffold_Assembly.</title>
        <authorList>
            <person name="Stuart O.P."/>
            <person name="Cleave R."/>
            <person name="Magrath M.J.L."/>
            <person name="Mikheyev A.S."/>
        </authorList>
    </citation>
    <scope>NUCLEOTIDE SEQUENCE [LARGE SCALE GENOMIC DNA]</scope>
    <source>
        <strain evidence="1">Daus_M_001</strain>
        <tissue evidence="1">Leg muscle</tissue>
    </source>
</reference>
<name>A0ABQ9H7P4_9NEOP</name>
<dbReference type="Proteomes" id="UP001159363">
    <property type="component" value="Chromosome 5"/>
</dbReference>
<sequence>MIRITGHYLPDRPELKDHCMTEVRAVFDASSIIPPNPSLNDCLEEGPNSIERFDLRCWEFTDLAVDFEEMPTIFGLLWSRGTDTLSLNVSVTEHSFQKEDSFGSAQNFEPIGMATPIMLIPKLLIEKFWQEDLSWDEHVPLMVEDCFH</sequence>
<dbReference type="Pfam" id="PF05380">
    <property type="entry name" value="Peptidase_A17"/>
    <property type="match status" value="1"/>
</dbReference>
<gene>
    <name evidence="1" type="ORF">PR048_016611</name>
</gene>